<evidence type="ECO:0000313" key="3">
    <source>
        <dbReference type="Proteomes" id="UP000318081"/>
    </source>
</evidence>
<evidence type="ECO:0000313" key="2">
    <source>
        <dbReference type="EMBL" id="QDV81958.1"/>
    </source>
</evidence>
<accession>A0ABX5XIZ9</accession>
<name>A0ABX5XIZ9_9BACT</name>
<dbReference type="PANTHER" id="PTHR30383">
    <property type="entry name" value="THIOESTERASE 1/PROTEASE 1/LYSOPHOSPHOLIPASE L1"/>
    <property type="match status" value="1"/>
</dbReference>
<gene>
    <name evidence="2" type="ORF">TBK1r_08820</name>
</gene>
<dbReference type="SUPFAM" id="SSF52266">
    <property type="entry name" value="SGNH hydrolase"/>
    <property type="match status" value="1"/>
</dbReference>
<dbReference type="Pfam" id="PF13472">
    <property type="entry name" value="Lipase_GDSL_2"/>
    <property type="match status" value="1"/>
</dbReference>
<dbReference type="Gene3D" id="3.40.50.1110">
    <property type="entry name" value="SGNH hydrolase"/>
    <property type="match status" value="1"/>
</dbReference>
<dbReference type="InterPro" id="IPR051532">
    <property type="entry name" value="Ester_Hydrolysis_Enzymes"/>
</dbReference>
<reference evidence="2 3" key="1">
    <citation type="submission" date="2019-02" db="EMBL/GenBank/DDBJ databases">
        <title>Deep-cultivation of Planctomycetes and their phenomic and genomic characterization uncovers novel biology.</title>
        <authorList>
            <person name="Wiegand S."/>
            <person name="Jogler M."/>
            <person name="Boedeker C."/>
            <person name="Pinto D."/>
            <person name="Vollmers J."/>
            <person name="Rivas-Marin E."/>
            <person name="Kohn T."/>
            <person name="Peeters S.H."/>
            <person name="Heuer A."/>
            <person name="Rast P."/>
            <person name="Oberbeckmann S."/>
            <person name="Bunk B."/>
            <person name="Jeske O."/>
            <person name="Meyerdierks A."/>
            <person name="Storesund J.E."/>
            <person name="Kallscheuer N."/>
            <person name="Luecker S."/>
            <person name="Lage O.M."/>
            <person name="Pohl T."/>
            <person name="Merkel B.J."/>
            <person name="Hornburger P."/>
            <person name="Mueller R.-W."/>
            <person name="Bruemmer F."/>
            <person name="Labrenz M."/>
            <person name="Spormann A.M."/>
            <person name="Op den Camp H."/>
            <person name="Overmann J."/>
            <person name="Amann R."/>
            <person name="Jetten M.S.M."/>
            <person name="Mascher T."/>
            <person name="Medema M.H."/>
            <person name="Devos D.P."/>
            <person name="Kaster A.-K."/>
            <person name="Ovreas L."/>
            <person name="Rohde M."/>
            <person name="Galperin M.Y."/>
            <person name="Jogler C."/>
        </authorList>
    </citation>
    <scope>NUCLEOTIDE SEQUENCE [LARGE SCALE GENOMIC DNA]</scope>
    <source>
        <strain evidence="2 3">TBK1r</strain>
    </source>
</reference>
<organism evidence="2 3">
    <name type="scientific">Stieleria magnilauensis</name>
    <dbReference type="NCBI Taxonomy" id="2527963"/>
    <lineage>
        <taxon>Bacteria</taxon>
        <taxon>Pseudomonadati</taxon>
        <taxon>Planctomycetota</taxon>
        <taxon>Planctomycetia</taxon>
        <taxon>Pirellulales</taxon>
        <taxon>Pirellulaceae</taxon>
        <taxon>Stieleria</taxon>
    </lineage>
</organism>
<evidence type="ECO:0000259" key="1">
    <source>
        <dbReference type="Pfam" id="PF13472"/>
    </source>
</evidence>
<dbReference type="PROSITE" id="PS51257">
    <property type="entry name" value="PROKAR_LIPOPROTEIN"/>
    <property type="match status" value="1"/>
</dbReference>
<dbReference type="RefSeq" id="WP_145207678.1">
    <property type="nucleotide sequence ID" value="NZ_CP036432.1"/>
</dbReference>
<dbReference type="InterPro" id="IPR036514">
    <property type="entry name" value="SGNH_hydro_sf"/>
</dbReference>
<sequence length="244" mass="27169">MKRRTFLSVAASAGTVACLNQPELLAAEKTTLSKDDVILFQGDSITDAGRNKKSPVANEGLGRGYPNFIAESLHHDYPDLNLQIHNRGISGNKVPDLDRRWEKDCLEIEPKILSILIGVNDIWHKLNGRYDGTSETYRDGFAALLERTRNALPTTTFVICEPFVLMSGTVKENRDKWFPEFAVRREYAKDVAKNAGAIWVPFQSMFDDAVAEGTEPKMLAGDGVHPTPLGHQLMAKTWREVVGV</sequence>
<dbReference type="Proteomes" id="UP000318081">
    <property type="component" value="Chromosome"/>
</dbReference>
<keyword evidence="3" id="KW-1185">Reference proteome</keyword>
<feature type="domain" description="SGNH hydrolase-type esterase" evidence="1">
    <location>
        <begin position="42"/>
        <end position="233"/>
    </location>
</feature>
<proteinExistence type="predicted"/>
<dbReference type="InterPro" id="IPR013830">
    <property type="entry name" value="SGNH_hydro"/>
</dbReference>
<dbReference type="EMBL" id="CP036432">
    <property type="protein sequence ID" value="QDV81958.1"/>
    <property type="molecule type" value="Genomic_DNA"/>
</dbReference>
<dbReference type="CDD" id="cd01834">
    <property type="entry name" value="SGNH_hydrolase_like_2"/>
    <property type="match status" value="1"/>
</dbReference>
<protein>
    <submittedName>
        <fullName evidence="2">GDSL-like Lipase/Acylhydrolase</fullName>
    </submittedName>
</protein>
<dbReference type="PANTHER" id="PTHR30383:SF5">
    <property type="entry name" value="SGNH HYDROLASE-TYPE ESTERASE DOMAIN-CONTAINING PROTEIN"/>
    <property type="match status" value="1"/>
</dbReference>